<protein>
    <recommendedName>
        <fullName evidence="8">Glutamine-dependent NAD(+) synthetase</fullName>
        <ecNumber evidence="8">6.3.5.1</ecNumber>
    </recommendedName>
    <alternativeName>
        <fullName evidence="8">NAD(+) synthase [glutamine-hydrolyzing]</fullName>
    </alternativeName>
</protein>
<dbReference type="SUPFAM" id="SSF56317">
    <property type="entry name" value="Carbon-nitrogen hydrolase"/>
    <property type="match status" value="1"/>
</dbReference>
<dbReference type="OrthoDB" id="2020662at2759"/>
<dbReference type="EC" id="6.3.5.1" evidence="8"/>
<gene>
    <name evidence="10" type="ORF">BDV96DRAFT_527614</name>
</gene>
<evidence type="ECO:0000256" key="6">
    <source>
        <dbReference type="ARBA" id="ARBA00023027"/>
    </source>
</evidence>
<evidence type="ECO:0000256" key="4">
    <source>
        <dbReference type="ARBA" id="ARBA00022741"/>
    </source>
</evidence>
<feature type="domain" description="CN hydrolase" evidence="9">
    <location>
        <begin position="5"/>
        <end position="277"/>
    </location>
</feature>
<dbReference type="PROSITE" id="PS50263">
    <property type="entry name" value="CN_HYDROLASE"/>
    <property type="match status" value="1"/>
</dbReference>
<evidence type="ECO:0000256" key="7">
    <source>
        <dbReference type="ARBA" id="ARBA00052340"/>
    </source>
</evidence>
<dbReference type="UniPathway" id="UPA00253">
    <property type="reaction ID" value="UER00334"/>
</dbReference>
<dbReference type="Pfam" id="PF02540">
    <property type="entry name" value="NAD_synthase"/>
    <property type="match status" value="1"/>
</dbReference>
<evidence type="ECO:0000256" key="1">
    <source>
        <dbReference type="ARBA" id="ARBA00005188"/>
    </source>
</evidence>
<dbReference type="Gene3D" id="3.40.50.620">
    <property type="entry name" value="HUPs"/>
    <property type="match status" value="1"/>
</dbReference>
<evidence type="ECO:0000256" key="3">
    <source>
        <dbReference type="ARBA" id="ARBA00022598"/>
    </source>
</evidence>
<keyword evidence="3 8" id="KW-0436">Ligase</keyword>
<dbReference type="FunFam" id="3.60.110.10:FF:000003">
    <property type="entry name" value="Glutamine-dependent NAD(+) synthetase"/>
    <property type="match status" value="1"/>
</dbReference>
<dbReference type="GO" id="GO:0005737">
    <property type="term" value="C:cytoplasm"/>
    <property type="evidence" value="ECO:0007669"/>
    <property type="project" value="InterPro"/>
</dbReference>
<evidence type="ECO:0000256" key="2">
    <source>
        <dbReference type="ARBA" id="ARBA00007145"/>
    </source>
</evidence>
<reference evidence="10" key="1">
    <citation type="journal article" date="2020" name="Stud. Mycol.">
        <title>101 Dothideomycetes genomes: a test case for predicting lifestyles and emergence of pathogens.</title>
        <authorList>
            <person name="Haridas S."/>
            <person name="Albert R."/>
            <person name="Binder M."/>
            <person name="Bloem J."/>
            <person name="Labutti K."/>
            <person name="Salamov A."/>
            <person name="Andreopoulos B."/>
            <person name="Baker S."/>
            <person name="Barry K."/>
            <person name="Bills G."/>
            <person name="Bluhm B."/>
            <person name="Cannon C."/>
            <person name="Castanera R."/>
            <person name="Culley D."/>
            <person name="Daum C."/>
            <person name="Ezra D."/>
            <person name="Gonzalez J."/>
            <person name="Henrissat B."/>
            <person name="Kuo A."/>
            <person name="Liang C."/>
            <person name="Lipzen A."/>
            <person name="Lutzoni F."/>
            <person name="Magnuson J."/>
            <person name="Mondo S."/>
            <person name="Nolan M."/>
            <person name="Ohm R."/>
            <person name="Pangilinan J."/>
            <person name="Park H.-J."/>
            <person name="Ramirez L."/>
            <person name="Alfaro M."/>
            <person name="Sun H."/>
            <person name="Tritt A."/>
            <person name="Yoshinaga Y."/>
            <person name="Zwiers L.-H."/>
            <person name="Turgeon B."/>
            <person name="Goodwin S."/>
            <person name="Spatafora J."/>
            <person name="Crous P."/>
            <person name="Grigoriev I."/>
        </authorList>
    </citation>
    <scope>NUCLEOTIDE SEQUENCE</scope>
    <source>
        <strain evidence="10">CBS 627.86</strain>
    </source>
</reference>
<dbReference type="SUPFAM" id="SSF52402">
    <property type="entry name" value="Adenine nucleotide alpha hydrolases-like"/>
    <property type="match status" value="1"/>
</dbReference>
<dbReference type="InterPro" id="IPR014729">
    <property type="entry name" value="Rossmann-like_a/b/a_fold"/>
</dbReference>
<evidence type="ECO:0000313" key="10">
    <source>
        <dbReference type="EMBL" id="KAF2110675.1"/>
    </source>
</evidence>
<dbReference type="InterPro" id="IPR003694">
    <property type="entry name" value="NAD_synthase"/>
</dbReference>
<evidence type="ECO:0000256" key="5">
    <source>
        <dbReference type="ARBA" id="ARBA00022840"/>
    </source>
</evidence>
<dbReference type="CDD" id="cd07570">
    <property type="entry name" value="GAT_Gln-NAD-synth"/>
    <property type="match status" value="1"/>
</dbReference>
<dbReference type="InterPro" id="IPR014445">
    <property type="entry name" value="Gln-dep_NAD_synthase"/>
</dbReference>
<dbReference type="GO" id="GO:0005524">
    <property type="term" value="F:ATP binding"/>
    <property type="evidence" value="ECO:0007669"/>
    <property type="project" value="UniProtKB-UniRule"/>
</dbReference>
<dbReference type="Gene3D" id="3.60.110.10">
    <property type="entry name" value="Carbon-nitrogen hydrolase"/>
    <property type="match status" value="1"/>
</dbReference>
<dbReference type="PANTHER" id="PTHR23090">
    <property type="entry name" value="NH 3 /GLUTAMINE-DEPENDENT NAD + SYNTHETASE"/>
    <property type="match status" value="1"/>
</dbReference>
<dbReference type="InterPro" id="IPR003010">
    <property type="entry name" value="C-N_Hydrolase"/>
</dbReference>
<keyword evidence="11" id="KW-1185">Reference proteome</keyword>
<keyword evidence="6 8" id="KW-0520">NAD</keyword>
<dbReference type="CDD" id="cd00553">
    <property type="entry name" value="NAD_synthase"/>
    <property type="match status" value="1"/>
</dbReference>
<comment type="catalytic activity">
    <reaction evidence="7 8">
        <text>deamido-NAD(+) + L-glutamine + ATP + H2O = L-glutamate + AMP + diphosphate + NAD(+) + H(+)</text>
        <dbReference type="Rhea" id="RHEA:24384"/>
        <dbReference type="ChEBI" id="CHEBI:15377"/>
        <dbReference type="ChEBI" id="CHEBI:15378"/>
        <dbReference type="ChEBI" id="CHEBI:29985"/>
        <dbReference type="ChEBI" id="CHEBI:30616"/>
        <dbReference type="ChEBI" id="CHEBI:33019"/>
        <dbReference type="ChEBI" id="CHEBI:57540"/>
        <dbReference type="ChEBI" id="CHEBI:58359"/>
        <dbReference type="ChEBI" id="CHEBI:58437"/>
        <dbReference type="ChEBI" id="CHEBI:456215"/>
        <dbReference type="EC" id="6.3.5.1"/>
    </reaction>
</comment>
<dbReference type="InterPro" id="IPR036526">
    <property type="entry name" value="C-N_Hydrolase_sf"/>
</dbReference>
<dbReference type="FunFam" id="3.40.50.620:FF:000036">
    <property type="entry name" value="Glutamine-dependent NAD(+) synthetase"/>
    <property type="match status" value="1"/>
</dbReference>
<dbReference type="Proteomes" id="UP000799770">
    <property type="component" value="Unassembled WGS sequence"/>
</dbReference>
<evidence type="ECO:0000256" key="8">
    <source>
        <dbReference type="PIRNR" id="PIRNR006630"/>
    </source>
</evidence>
<dbReference type="HAMAP" id="MF_02090">
    <property type="entry name" value="NadE_glutamine_dep"/>
    <property type="match status" value="1"/>
</dbReference>
<keyword evidence="4 8" id="KW-0547">Nucleotide-binding</keyword>
<keyword evidence="5 8" id="KW-0067">ATP-binding</keyword>
<proteinExistence type="inferred from homology"/>
<dbReference type="AlphaFoldDB" id="A0A6A5YU70"/>
<dbReference type="NCBIfam" id="TIGR00552">
    <property type="entry name" value="nadE"/>
    <property type="match status" value="1"/>
</dbReference>
<dbReference type="GO" id="GO:0009435">
    <property type="term" value="P:NAD+ biosynthetic process"/>
    <property type="evidence" value="ECO:0007669"/>
    <property type="project" value="UniProtKB-UniRule"/>
</dbReference>
<comment type="pathway">
    <text evidence="1 8">Cofactor biosynthesis; NAD(+) biosynthesis; NAD(+) from deamido-NAD(+) (L-Gln route): step 1/1.</text>
</comment>
<dbReference type="EMBL" id="ML977337">
    <property type="protein sequence ID" value="KAF2110675.1"/>
    <property type="molecule type" value="Genomic_DNA"/>
</dbReference>
<dbReference type="Pfam" id="PF00795">
    <property type="entry name" value="CN_hydrolase"/>
    <property type="match status" value="1"/>
</dbReference>
<evidence type="ECO:0000259" key="9">
    <source>
        <dbReference type="PROSITE" id="PS50263"/>
    </source>
</evidence>
<dbReference type="PIRSF" id="PIRSF006630">
    <property type="entry name" value="NADS_GAT"/>
    <property type="match status" value="1"/>
</dbReference>
<organism evidence="10 11">
    <name type="scientific">Lophiotrema nucula</name>
    <dbReference type="NCBI Taxonomy" id="690887"/>
    <lineage>
        <taxon>Eukaryota</taxon>
        <taxon>Fungi</taxon>
        <taxon>Dikarya</taxon>
        <taxon>Ascomycota</taxon>
        <taxon>Pezizomycotina</taxon>
        <taxon>Dothideomycetes</taxon>
        <taxon>Pleosporomycetidae</taxon>
        <taxon>Pleosporales</taxon>
        <taxon>Lophiotremataceae</taxon>
        <taxon>Lophiotrema</taxon>
    </lineage>
</organism>
<accession>A0A6A5YU70</accession>
<name>A0A6A5YU70_9PLEO</name>
<dbReference type="GO" id="GO:0004359">
    <property type="term" value="F:glutaminase activity"/>
    <property type="evidence" value="ECO:0007669"/>
    <property type="project" value="InterPro"/>
</dbReference>
<comment type="similarity">
    <text evidence="2 8">In the C-terminal section; belongs to the NAD synthetase family.</text>
</comment>
<dbReference type="GO" id="GO:0003952">
    <property type="term" value="F:NAD+ synthase (glutamine-hydrolyzing) activity"/>
    <property type="evidence" value="ECO:0007669"/>
    <property type="project" value="UniProtKB-UniRule"/>
</dbReference>
<sequence>MGRLMTVATCSLNQWALDFEGNLARIKDSIHQAKALGATLRVGPELEICGYGCLDHFLESDLYLHCWEMMHNLLTDESCYGILLDIGMPVMHRNNRYNCRIIALDGKILLIRPKLWLANDGNYREMRHFIPWKRSTYYEEYYLPGMIAELHGKGIQKVPIGDAVISTPDTCVGAETCEELFTPNAPHIAMGLNGVEIITNSSGSHHSLRKLDTRISLILEATRKNGGIYLYSNQQGCDGDRLYYDGCAMVIVNGEIVAQGSQFSLNDVEVVTAIVDIEDVRSYRSSISRGHQALEAPVYRRIETPFKLSSDDDIFNPDIIPSRSQPLHIHKPEEEIALGPACWMWDYLRRSGIAGYLIPLSGGIDSCSTATIVFSMCRIVMEALKEGNEQVKQDVQRIAGAYEPEGWLPKTPQELCNRILHTVYLGMASQSSKETRSRAERLANDIGAFHIDTNIDSCFQAQRSLVEDALDFKMNFKVHGGTVAENLALQNIQARIRMVSAYEFAQILPSKRGRRDGGGLLVLGSGNVDECLRGYLTKYDCSSADINPIGGISKVDLKRFIGWAQHEFELPILKEFLDATPTAELEPITTNYVQSDEADMGMTYEELSVFGRLRKEAKLGPYGMFQRLLHDWRDLGYSPSEVAVKVKHFHHHYAINRHKMTTMTPSYHAENYSPDDNRFDLRPFLYPPFFKSWSFKQIDKMVEQLEKRKK</sequence>
<evidence type="ECO:0000313" key="11">
    <source>
        <dbReference type="Proteomes" id="UP000799770"/>
    </source>
</evidence>
<dbReference type="InterPro" id="IPR022310">
    <property type="entry name" value="NAD/GMP_synthase"/>
</dbReference>
<dbReference type="PANTHER" id="PTHR23090:SF9">
    <property type="entry name" value="GLUTAMINE-DEPENDENT NAD(+) SYNTHETASE"/>
    <property type="match status" value="1"/>
</dbReference>